<sequence>MNPRTILASTLCLGIPLITLGYALACAYWPFAACRRCTGSGKRRSPLGRAWRDCRRCKGTGRRIRTGRRIFTFLSTQRRNSR</sequence>
<dbReference type="SUPFAM" id="SSF57938">
    <property type="entry name" value="DnaJ/Hsp40 cysteine-rich domain"/>
    <property type="match status" value="1"/>
</dbReference>
<keyword evidence="2" id="KW-1185">Reference proteome</keyword>
<name>A0A8J7GVJ4_9ACTN</name>
<evidence type="ECO:0000313" key="2">
    <source>
        <dbReference type="Proteomes" id="UP000622552"/>
    </source>
</evidence>
<dbReference type="Proteomes" id="UP000622552">
    <property type="component" value="Unassembled WGS sequence"/>
</dbReference>
<gene>
    <name evidence="1" type="ORF">IW245_005573</name>
</gene>
<accession>A0A8J7GVJ4</accession>
<dbReference type="Gene3D" id="6.20.20.10">
    <property type="match status" value="1"/>
</dbReference>
<comment type="caution">
    <text evidence="1">The sequence shown here is derived from an EMBL/GenBank/DDBJ whole genome shotgun (WGS) entry which is preliminary data.</text>
</comment>
<dbReference type="InterPro" id="IPR036410">
    <property type="entry name" value="HSP_DnaJ_Cys-rich_dom_sf"/>
</dbReference>
<dbReference type="AlphaFoldDB" id="A0A8J7GVJ4"/>
<protein>
    <submittedName>
        <fullName evidence="1">DnaJ-class molecular chaperone</fullName>
    </submittedName>
</protein>
<organism evidence="1 2">
    <name type="scientific">Longispora fulva</name>
    <dbReference type="NCBI Taxonomy" id="619741"/>
    <lineage>
        <taxon>Bacteria</taxon>
        <taxon>Bacillati</taxon>
        <taxon>Actinomycetota</taxon>
        <taxon>Actinomycetes</taxon>
        <taxon>Micromonosporales</taxon>
        <taxon>Micromonosporaceae</taxon>
        <taxon>Longispora</taxon>
    </lineage>
</organism>
<proteinExistence type="predicted"/>
<evidence type="ECO:0000313" key="1">
    <source>
        <dbReference type="EMBL" id="MBG6139379.1"/>
    </source>
</evidence>
<reference evidence="1" key="1">
    <citation type="submission" date="2020-11" db="EMBL/GenBank/DDBJ databases">
        <title>Sequencing the genomes of 1000 actinobacteria strains.</title>
        <authorList>
            <person name="Klenk H.-P."/>
        </authorList>
    </citation>
    <scope>NUCLEOTIDE SEQUENCE</scope>
    <source>
        <strain evidence="1">DSM 45356</strain>
    </source>
</reference>
<dbReference type="EMBL" id="JADOUF010000001">
    <property type="protein sequence ID" value="MBG6139379.1"/>
    <property type="molecule type" value="Genomic_DNA"/>
</dbReference>